<accession>A0AAU9JL55</accession>
<feature type="transmembrane region" description="Helical" evidence="1">
    <location>
        <begin position="3535"/>
        <end position="3557"/>
    </location>
</feature>
<feature type="transmembrane region" description="Helical" evidence="1">
    <location>
        <begin position="3577"/>
        <end position="3597"/>
    </location>
</feature>
<name>A0AAU9JL55_9CILI</name>
<dbReference type="EMBL" id="CAJZBQ010000036">
    <property type="protein sequence ID" value="CAG9324200.1"/>
    <property type="molecule type" value="Genomic_DNA"/>
</dbReference>
<dbReference type="InterPro" id="IPR009030">
    <property type="entry name" value="Growth_fac_rcpt_cys_sf"/>
</dbReference>
<evidence type="ECO:0000259" key="2">
    <source>
        <dbReference type="PROSITE" id="PS00652"/>
    </source>
</evidence>
<dbReference type="Gene3D" id="2.60.120.200">
    <property type="match status" value="1"/>
</dbReference>
<keyword evidence="1" id="KW-0812">Transmembrane</keyword>
<sequence length="3682" mass="414952">MNQCTQCYTSYYLLNGVCLPRTPLVINDNSFILNFSNSMKLSMDETQQLVIGANDGNAYPNFDPNDPIPSSLSRGYYFFPYSYMHSQSLNLSPWFTVTFWVKPLSEGKFFSKKNNSDYIHFLYFSADGKLNYQVKLINGQIISLWTTSSSLIGSWHYISITCTLDTITTKAQLFVDGSFINESTIYNTLYDDPADTYLGNEPSDGIFTGFIWKVVIYGNANHALDDFRSSGCDSGCSICSQNLNCPDNCGFKQFNNGEKCTDCSSDCNYGCRRIESCNLCEAIECVTCDSFYGCTSCVEGASIVNSVCTCDLGKAFNGVKCDFCDVLCSSCTSSKYFSCSTCASTYYLIGQTCLYKNPFGWDSSKNSPYLVIDESFETETFKGWYGIFITGTNSYTFAPFNSPEISDPIPMVKRGLYFDNGAYLQSNQEIYLPYEFTINLWIKSKSGDFLEKLDKIIVTYNFHAVITLENYLATKFSIVTYDATSFSAWTFYSLVVAFSNSATTITTLTNGNSLFQQTYDKSLFRDLPSNYLVLGKSSNSNFTGFIYSFQLIIGAVTDFSSYIKKACGDSTSSCLLECDHDYYFESSTNSCKQCDSSCTMGCVRSASCNICADQLCNVCKGFGEGLCTTCTENAQGAVCSCNADSILIQSKWKCLKCDNNYCGECAMREETYFNCNKCSKGYLFQGVCLDENPYGADRCSELPCLVINAEFETDFTGVYDVFRTCSGSDTFHFWNNPEACDPIPAKDRGLYFNGNKFLASDLLYFSHSFSIVSWINSYGEGVIFQKNDRIMVGSDFSAQITMFGPAGGVKEESIIQSIISGWCQFELALSSLNGIQTITIFLNGIQARKLSESEYLYRDVSSYLVIGKGGSNFYFKGFIYDFKLFIGTINDPSLYNDKSICAVGSERPCLSPCTFFEFYDDSCIACNDTCSSGCIRPKSCNLCSDRLCIKCPSFSDGSCNECVVNAQGSVCTCNPDSILIKYEIDWACEKCDNGYCTVCDKREAIYFDCKECESGYLIKRVCLDQVPYGFEENKCLGSACLVINAKFESEFSGDYDVFKTCGSSSSFNYWQNPEECDPIPIKGRGLHFNSSQFLVSDAPLYFSHTFSIALWINSYGAGNIIEKENRIVLPSNFSAQASLINPFQSILLSETSAISSSDWNLFTLIVSYFNGSTTISAYKNDMQHSLNTYSQYLFRDKSSHLFIGKGTNSGFTGFIFSFKMYIGLIESIGTDLDSIFCISGDYKNCIAPCKLSEYFDGSCKSCNSSCTLNCVRAPSCNICADQLCIKCSGFSDLSHCEQCTERAHGTEKCECDGNAIFVETMYDHKCEYCDALYCDICSTGKWFDCSECKAGVLVGSACLDEYPYGYINAKEDAYAAIDAEFSEEFAEYDIFKTGKNRSQHYFFMDPELNFDPIPAIKRGLYFEDNRFLKTEEMVYLSHSFSIAAWVHAKIVGIIVRKEGKFAFSSSHILNITLKDPLDANIPVITPEAFYSSWMHISFSVSYSSGATTLHSYLNNIQHNSISQDKSIFRDIPSEIVIGGPGFAGFIYNFKLYIGAVHDFISYSEISICQPDKDDNCLWSCELFEYWDGSACKQCNSSCETTCVRFPSCKLCNDQLCQECSGFSDTSNCYKCIERAHNLNEQNCACDANTILTTDGSDYFCEYCDLDYCSTCRGQGYFSCLECVKGELVDNVCLGQYPTGLEECAGKELCVMAEINSKDNFNETYGKFIAGANKASYNPFNSPENEDPVLAKDRGFFFDGNFAFLQSEQPFYFSHTFSLLMWIWSQGNGDILEQGDRLLLASNGALSITLQDRFSQNFTFQMSGISFEGWTYVSCTISYESSVTSLWAYANDREIITRGFPDLLFRDMVSSTLFIGKSSKSHFKGFLYKFQIWKNSRNKLEDSESLGTCGPSLGDCLSPCKINEFYSVENDKCKSCPISCNKGCIRDDTCNICQDPLCAICPNFGKTNCIECIPHASGIEKCNCVENYCLSLDRLNCIRAPYENSPELYWFHSIPQENVIVGNWSGEFIINTIHGFIESVELLNSTDFLLSSNECSFSSFNENFTCSFTLSINPSYSISSNPSVVQVQYQGYLYPISFNAFYDDFSKYLIIHQELINIKYYFEISYLKIKLYNQLVFTEEFCTNEKCSSAQCDKILSKDSIISLGKSVSCFKISKNELEIYLGHIQDSAKSLTFIEKVFADSNTNETNLAYITMSIKEEKPPKPKANITQISSICCSCELTLDGSRSTGMGNLTFLWSLSKFLSYSGGINQKFYNITLESCESAKDHNYFEVTLNVTDKFGQSDLSTTSVNMIYDEVAISIANKETLNIGTDSPLKLKFQYQKSTLIDLDPNPSISWSVAKSNRQLSEDTDYSTSGVEFTYLFSKIGEYVVTANVLFNRGTYTRSASVKVVATPPPPNLMVLGVNTTVYSNSYITVNLTATYGSDEIYPLEKGSVKFAEKSCTYGKFVEIAGNSFNLEIRNINSYFTCDFTISLTDYPSVTANYWVFVSPGIAPKVYIITKYPFLDWSSPVRILAHVENEMNTIISWGEANNLTFTPTTPIDQAGITIKEFSLTPGREYEFTVTVIDKKTYAKTKVSLKRYVNCPPNGGTFEIDNNSKGNTLETKFGILFSGWSDPEGNEPLSYQIFIKLENSTRALIPKTTENKFTIKLGIIGEAILLGRVYDSYGTFIEVESIVYLNDTGSISIKNFTENLVANGTETMDSSLLISSITAAGLYISNTTNDDEEINSSISNSVDALDKWMNNSMKGTGLSDSSTVMDSVNILLESATSLNETTLVKLHETQDSALNKTKVLDTHAYMTALPNIDLLMQNLGSLLEKNSSDLSEIEIHSLMNKTYNEASLKYLIPVNPNEEPVNFTGMKFNSTCLSVNGHSISDRVSYNSSKPNTDAQFNIDTSKNPDSTIYLLSVLTLNPFKSISNSFQKEATSFYKYPEPFTFREGNLNINAPDTQVDSKFDYSDQYESSLVQVGISQNTDSIFSPVITAPLLTNLSVVVAYDVYDKDLQMTCSVYLQQISQFSFKFCETFFKSEGVATCTCEIAGLIMIPPYPSVSRNLKDRAKSVNLEIPKVGAIPVFVIFGSLLFVLYFAWLDISRLERKYADPLKEQTLNINETIAKEISILSSNLYVNNQLINVDKLMQIWEKGEIYEVENEWNDNEERKDSETTNLEKNEVYPYFKKELRNKLTSIIEDQNILNSLLTFERIKMHIENCIDKRNLEDIETVINALCSAKNEESEKFLLWARFLYKEKNGLLTFISKIKQKQIRNLLRFSYVPVLNLVNCMETFKQKIKYKHYNWIIQAIRKYILNPYEDENAPKKDFDDTKLKCESKETLIKSIKKLEGNIFAYIKLRTPTLKLEGFLRKWFFASLKESLSQPEWKTAFVRDDISRRDTNIPVGVPIDLDDIKVEGIGNELEGMIENSNDDDYTPIFFSILPKFLTKLVEHKIDNFTPSTTFIQFFISNNHIFGIIGNTDLNFSRKGRLIYFFAAVSTEIAIAISAFDGYTKYINNQVDLIFQFPEVTLVIWFVSFILGFLPLFLKVFLKDRFLENQLVKNKNDSTKNWKVMVGYLLSFAWIGGCWLYSFEKLNNYPIANIGAYLLYILQALISFLMINGLILPVILAVIEMYCCFKFVNWRVKRWIIFFKRRFSKNKKVQILPTNDYEFSSRK</sequence>
<feature type="domain" description="TNFR-Cys" evidence="2">
    <location>
        <begin position="909"/>
        <end position="948"/>
    </location>
</feature>
<keyword evidence="4" id="KW-1185">Reference proteome</keyword>
<dbReference type="InterPro" id="IPR013320">
    <property type="entry name" value="ConA-like_dom_sf"/>
</dbReference>
<dbReference type="Pfam" id="PF02010">
    <property type="entry name" value="REJ"/>
    <property type="match status" value="1"/>
</dbReference>
<proteinExistence type="predicted"/>
<evidence type="ECO:0000256" key="1">
    <source>
        <dbReference type="SAM" id="Phobius"/>
    </source>
</evidence>
<evidence type="ECO:0000313" key="4">
    <source>
        <dbReference type="Proteomes" id="UP001162131"/>
    </source>
</evidence>
<dbReference type="Proteomes" id="UP001162131">
    <property type="component" value="Unassembled WGS sequence"/>
</dbReference>
<dbReference type="InterPro" id="IPR002859">
    <property type="entry name" value="PKD/REJ-like"/>
</dbReference>
<dbReference type="Pfam" id="PF13385">
    <property type="entry name" value="Laminin_G_3"/>
    <property type="match status" value="1"/>
</dbReference>
<dbReference type="InterPro" id="IPR006212">
    <property type="entry name" value="Furin_repeat"/>
</dbReference>
<gene>
    <name evidence="3" type="ORF">BSTOLATCC_MIC35997</name>
</gene>
<protein>
    <recommendedName>
        <fullName evidence="2">TNFR-Cys domain-containing protein</fullName>
    </recommendedName>
</protein>
<reference evidence="3" key="1">
    <citation type="submission" date="2021-09" db="EMBL/GenBank/DDBJ databases">
        <authorList>
            <consortium name="AG Swart"/>
            <person name="Singh M."/>
            <person name="Singh A."/>
            <person name="Seah K."/>
            <person name="Emmerich C."/>
        </authorList>
    </citation>
    <scope>NUCLEOTIDE SEQUENCE</scope>
    <source>
        <strain evidence="3">ATCC30299</strain>
    </source>
</reference>
<dbReference type="SMART" id="SM00261">
    <property type="entry name" value="FU"/>
    <property type="match status" value="6"/>
</dbReference>
<evidence type="ECO:0000313" key="3">
    <source>
        <dbReference type="EMBL" id="CAG9324200.1"/>
    </source>
</evidence>
<dbReference type="SUPFAM" id="SSF49899">
    <property type="entry name" value="Concanavalin A-like lectins/glucanases"/>
    <property type="match status" value="2"/>
</dbReference>
<feature type="transmembrane region" description="Helical" evidence="1">
    <location>
        <begin position="3087"/>
        <end position="3106"/>
    </location>
</feature>
<comment type="caution">
    <text evidence="3">The sequence shown here is derived from an EMBL/GenBank/DDBJ whole genome shotgun (WGS) entry which is preliminary data.</text>
</comment>
<keyword evidence="1" id="KW-0472">Membrane</keyword>
<dbReference type="SUPFAM" id="SSF57184">
    <property type="entry name" value="Growth factor receptor domain"/>
    <property type="match status" value="2"/>
</dbReference>
<organism evidence="3 4">
    <name type="scientific">Blepharisma stoltei</name>
    <dbReference type="NCBI Taxonomy" id="1481888"/>
    <lineage>
        <taxon>Eukaryota</taxon>
        <taxon>Sar</taxon>
        <taxon>Alveolata</taxon>
        <taxon>Ciliophora</taxon>
        <taxon>Postciliodesmatophora</taxon>
        <taxon>Heterotrichea</taxon>
        <taxon>Heterotrichida</taxon>
        <taxon>Blepharismidae</taxon>
        <taxon>Blepharisma</taxon>
    </lineage>
</organism>
<keyword evidence="1" id="KW-1133">Transmembrane helix</keyword>
<feature type="transmembrane region" description="Helical" evidence="1">
    <location>
        <begin position="3609"/>
        <end position="3642"/>
    </location>
</feature>
<dbReference type="InterPro" id="IPR001368">
    <property type="entry name" value="TNFR/NGFR_Cys_rich_reg"/>
</dbReference>
<dbReference type="PROSITE" id="PS00652">
    <property type="entry name" value="TNFR_NGFR_1"/>
    <property type="match status" value="1"/>
</dbReference>
<feature type="transmembrane region" description="Helical" evidence="1">
    <location>
        <begin position="3497"/>
        <end position="3515"/>
    </location>
</feature>